<evidence type="ECO:0000256" key="2">
    <source>
        <dbReference type="ARBA" id="ARBA00022679"/>
    </source>
</evidence>
<dbReference type="Pfam" id="PF00680">
    <property type="entry name" value="RdRP_1"/>
    <property type="match status" value="1"/>
</dbReference>
<dbReference type="SUPFAM" id="SSF56672">
    <property type="entry name" value="DNA/RNA polymerases"/>
    <property type="match status" value="1"/>
</dbReference>
<accession>A0A7T8E824</accession>
<dbReference type="InterPro" id="IPR043502">
    <property type="entry name" value="DNA/RNA_pol_sf"/>
</dbReference>
<reference evidence="7" key="1">
    <citation type="journal article" date="2020" name="Viruses">
        <title>Soybean Thrips (Thysanoptera: Thripidae) Harbor Highly Diverse Populations of Arthropod, Fungal and Plant Viruses.</title>
        <authorList>
            <person name="Thekke-Veetil T."/>
            <person name="Lagos-Kutz D."/>
            <person name="McCoppin N.K."/>
            <person name="Hartman G.L."/>
            <person name="Ju H.K."/>
            <person name="Lim H.S."/>
            <person name="Domier L.L."/>
        </authorList>
    </citation>
    <scope>NUCLEOTIDE SEQUENCE</scope>
    <source>
        <strain evidence="7">STN1PV8</strain>
    </source>
</reference>
<feature type="domain" description="RNA-directed RNA polymerase C-terminal" evidence="6">
    <location>
        <begin position="303"/>
        <end position="573"/>
    </location>
</feature>
<dbReference type="Gene3D" id="3.30.70.270">
    <property type="match status" value="1"/>
</dbReference>
<keyword evidence="5" id="KW-0693">Viral RNA replication</keyword>
<keyword evidence="2" id="KW-0808">Transferase</keyword>
<evidence type="ECO:0000256" key="4">
    <source>
        <dbReference type="ARBA" id="ARBA00022741"/>
    </source>
</evidence>
<proteinExistence type="predicted"/>
<dbReference type="InterPro" id="IPR043128">
    <property type="entry name" value="Rev_trsase/Diguanyl_cyclase"/>
</dbReference>
<dbReference type="GO" id="GO:0003723">
    <property type="term" value="F:RNA binding"/>
    <property type="evidence" value="ECO:0007669"/>
    <property type="project" value="InterPro"/>
</dbReference>
<dbReference type="GO" id="GO:0006351">
    <property type="term" value="P:DNA-templated transcription"/>
    <property type="evidence" value="ECO:0007669"/>
    <property type="project" value="InterPro"/>
</dbReference>
<sequence>MALNPVRNYLHEQRIRQKFELRLHSIYESKDEELPDFDELENVRMIYSSGRDRPKEKSLQSILQGLHDKMINTLKDRDTNRGEAFEFYRQIHYTLPEEWQPSEGILTLPIVYHRSRVIETTDIVGETGYDLHPFIKYLIRHKYPHLEHIVKAYCRPLGTTKATFDDFNKAQYPVEPISEHRQERVIKHVMRCLDVRPTLPLHYVDTFHIGLPLNTGTGYHNRHSYLTQIHAKYFSHPKEYAYKPTSRGYYINAFSEKARYLIHLIKYNGFPGNYENTYTQEQIDEILDKFYARYPTMLFTRSHISKLLDKLKQRPVYAVDDLFIRIEAMLTFPFHVQARNMKCSIMYGLETFRGGCAYLDKIAQQYKSYFSLDWSSFDQLMPWAIVDTFFNKFLPKLIIVNKGYQPTFEYPNTSYSQTDAMAGKTHNLLAFLREWFYGMVFMSATGYAYKRTCAGIPSGLLNTQYLDSYCNLFIMIDALIEFGCTDAEITQIRLFVMGDDNVGFTNWSLPRLESFVDFLEDYALKRYHMILSRKKSIVTEQRQEIQVLSYTLNFGLPKRSSDKLIAQLCYPERGVVDKWMSYRAIGIAYASCGYDLQVYKFAKDVFLMFLPYAKILSPEEDELLAPYLPGQFRILNEVPDYLKKLEFPTIADIQKECLNWQGPLPTHPKCNEGHFLYKADHEYSDYITLEKWYKNQK</sequence>
<keyword evidence="3" id="KW-0548">Nucleotidyltransferase</keyword>
<protein>
    <submittedName>
        <fullName evidence="7">RNA-dependent RNA polymerase</fullName>
    </submittedName>
</protein>
<name>A0A7T8E824_9VIRU</name>
<keyword evidence="1 7" id="KW-0696">RNA-directed RNA polymerase</keyword>
<keyword evidence="4" id="KW-0547">Nucleotide-binding</keyword>
<organism evidence="7">
    <name type="scientific">Soybean thrips partiti-like virus 8</name>
    <dbReference type="NCBI Taxonomy" id="2801010"/>
    <lineage>
        <taxon>Viruses</taxon>
        <taxon>Riboviria</taxon>
        <taxon>Orthornavirae</taxon>
        <taxon>Pisuviricota</taxon>
        <taxon>Duplopiviricetes</taxon>
        <taxon>Durnavirales</taxon>
        <taxon>Partitiviridae</taxon>
    </lineage>
</organism>
<evidence type="ECO:0000259" key="6">
    <source>
        <dbReference type="Pfam" id="PF00680"/>
    </source>
</evidence>
<evidence type="ECO:0000256" key="1">
    <source>
        <dbReference type="ARBA" id="ARBA00022484"/>
    </source>
</evidence>
<dbReference type="GO" id="GO:0003968">
    <property type="term" value="F:RNA-directed RNA polymerase activity"/>
    <property type="evidence" value="ECO:0007669"/>
    <property type="project" value="UniProtKB-KW"/>
</dbReference>
<evidence type="ECO:0000256" key="3">
    <source>
        <dbReference type="ARBA" id="ARBA00022695"/>
    </source>
</evidence>
<dbReference type="InterPro" id="IPR001205">
    <property type="entry name" value="RNA-dir_pol_C"/>
</dbReference>
<evidence type="ECO:0000313" key="7">
    <source>
        <dbReference type="EMBL" id="QQO81404.1"/>
    </source>
</evidence>
<dbReference type="EMBL" id="MT648428">
    <property type="protein sequence ID" value="QQO81404.1"/>
    <property type="molecule type" value="Genomic_RNA"/>
</dbReference>
<dbReference type="GO" id="GO:0000166">
    <property type="term" value="F:nucleotide binding"/>
    <property type="evidence" value="ECO:0007669"/>
    <property type="project" value="UniProtKB-KW"/>
</dbReference>
<evidence type="ECO:0000256" key="5">
    <source>
        <dbReference type="ARBA" id="ARBA00022953"/>
    </source>
</evidence>